<feature type="compositionally biased region" description="Polar residues" evidence="1">
    <location>
        <begin position="130"/>
        <end position="147"/>
    </location>
</feature>
<proteinExistence type="predicted"/>
<protein>
    <recommendedName>
        <fullName evidence="4">Myb-like domain-containing protein</fullName>
    </recommendedName>
</protein>
<dbReference type="OrthoDB" id="10371864at2759"/>
<accession>A0A1M3T0G8</accession>
<sequence length="238" mass="27627">MAKRHHRAWTPGEEQDNPSWVARHLHLMWPERARKYSIDRKPRTKESLRTKYRLLEKNIGRHRRPMCKTPSRLRRRIPRRLGRGQHRTWPSPVSISTPTPSEHRSDDSGPLRMRVMRPPAPTRVARDTQNHGQVARSTQGPKSTVQSPAKCAHRRGFETLWARKGPRDHPGKSMPRATGQAVRYINDLLWCRGRENQWDAVTVVECTLQNRSVVAFNIPRLRSHEAVTQVESRHAAAN</sequence>
<evidence type="ECO:0000313" key="2">
    <source>
        <dbReference type="EMBL" id="OJZ80225.1"/>
    </source>
</evidence>
<dbReference type="EMBL" id="KV878258">
    <property type="protein sequence ID" value="OJZ80225.1"/>
    <property type="molecule type" value="Genomic_DNA"/>
</dbReference>
<organism evidence="2 3">
    <name type="scientific">Aspergillus luchuensis (strain CBS 106.47)</name>
    <dbReference type="NCBI Taxonomy" id="1137211"/>
    <lineage>
        <taxon>Eukaryota</taxon>
        <taxon>Fungi</taxon>
        <taxon>Dikarya</taxon>
        <taxon>Ascomycota</taxon>
        <taxon>Pezizomycotina</taxon>
        <taxon>Eurotiomycetes</taxon>
        <taxon>Eurotiomycetidae</taxon>
        <taxon>Eurotiales</taxon>
        <taxon>Aspergillaceae</taxon>
        <taxon>Aspergillus</taxon>
        <taxon>Aspergillus subgen. Circumdati</taxon>
    </lineage>
</organism>
<reference evidence="3" key="1">
    <citation type="journal article" date="2017" name="Genome Biol.">
        <title>Comparative genomics reveals high biological diversity and specific adaptations in the industrially and medically important fungal genus Aspergillus.</title>
        <authorList>
            <person name="de Vries R.P."/>
            <person name="Riley R."/>
            <person name="Wiebenga A."/>
            <person name="Aguilar-Osorio G."/>
            <person name="Amillis S."/>
            <person name="Uchima C.A."/>
            <person name="Anderluh G."/>
            <person name="Asadollahi M."/>
            <person name="Askin M."/>
            <person name="Barry K."/>
            <person name="Battaglia E."/>
            <person name="Bayram O."/>
            <person name="Benocci T."/>
            <person name="Braus-Stromeyer S.A."/>
            <person name="Caldana C."/>
            <person name="Canovas D."/>
            <person name="Cerqueira G.C."/>
            <person name="Chen F."/>
            <person name="Chen W."/>
            <person name="Choi C."/>
            <person name="Clum A."/>
            <person name="Dos Santos R.A."/>
            <person name="Damasio A.R."/>
            <person name="Diallinas G."/>
            <person name="Emri T."/>
            <person name="Fekete E."/>
            <person name="Flipphi M."/>
            <person name="Freyberg S."/>
            <person name="Gallo A."/>
            <person name="Gournas C."/>
            <person name="Habgood R."/>
            <person name="Hainaut M."/>
            <person name="Harispe M.L."/>
            <person name="Henrissat B."/>
            <person name="Hilden K.S."/>
            <person name="Hope R."/>
            <person name="Hossain A."/>
            <person name="Karabika E."/>
            <person name="Karaffa L."/>
            <person name="Karanyi Z."/>
            <person name="Krasevec N."/>
            <person name="Kuo A."/>
            <person name="Kusch H."/>
            <person name="LaButti K."/>
            <person name="Lagendijk E.L."/>
            <person name="Lapidus A."/>
            <person name="Levasseur A."/>
            <person name="Lindquist E."/>
            <person name="Lipzen A."/>
            <person name="Logrieco A.F."/>
            <person name="MacCabe A."/>
            <person name="Maekelae M.R."/>
            <person name="Malavazi I."/>
            <person name="Melin P."/>
            <person name="Meyer V."/>
            <person name="Mielnichuk N."/>
            <person name="Miskei M."/>
            <person name="Molnar A.P."/>
            <person name="Mule G."/>
            <person name="Ngan C.Y."/>
            <person name="Orejas M."/>
            <person name="Orosz E."/>
            <person name="Ouedraogo J.P."/>
            <person name="Overkamp K.M."/>
            <person name="Park H.-S."/>
            <person name="Perrone G."/>
            <person name="Piumi F."/>
            <person name="Punt P.J."/>
            <person name="Ram A.F."/>
            <person name="Ramon A."/>
            <person name="Rauscher S."/>
            <person name="Record E."/>
            <person name="Riano-Pachon D.M."/>
            <person name="Robert V."/>
            <person name="Roehrig J."/>
            <person name="Ruller R."/>
            <person name="Salamov A."/>
            <person name="Salih N.S."/>
            <person name="Samson R.A."/>
            <person name="Sandor E."/>
            <person name="Sanguinetti M."/>
            <person name="Schuetze T."/>
            <person name="Sepcic K."/>
            <person name="Shelest E."/>
            <person name="Sherlock G."/>
            <person name="Sophianopoulou V."/>
            <person name="Squina F.M."/>
            <person name="Sun H."/>
            <person name="Susca A."/>
            <person name="Todd R.B."/>
            <person name="Tsang A."/>
            <person name="Unkles S.E."/>
            <person name="van de Wiele N."/>
            <person name="van Rossen-Uffink D."/>
            <person name="Oliveira J.V."/>
            <person name="Vesth T.C."/>
            <person name="Visser J."/>
            <person name="Yu J.-H."/>
            <person name="Zhou M."/>
            <person name="Andersen M.R."/>
            <person name="Archer D.B."/>
            <person name="Baker S.E."/>
            <person name="Benoit I."/>
            <person name="Brakhage A.A."/>
            <person name="Braus G.H."/>
            <person name="Fischer R."/>
            <person name="Frisvad J.C."/>
            <person name="Goldman G.H."/>
            <person name="Houbraken J."/>
            <person name="Oakley B."/>
            <person name="Pocsi I."/>
            <person name="Scazzocchio C."/>
            <person name="Seiboth B."/>
            <person name="vanKuyk P.A."/>
            <person name="Wortman J."/>
            <person name="Dyer P.S."/>
            <person name="Grigoriev I.V."/>
        </authorList>
    </citation>
    <scope>NUCLEOTIDE SEQUENCE [LARGE SCALE GENOMIC DNA]</scope>
    <source>
        <strain evidence="3">CBS 106.47</strain>
    </source>
</reference>
<evidence type="ECO:0008006" key="4">
    <source>
        <dbReference type="Google" id="ProtNLM"/>
    </source>
</evidence>
<feature type="compositionally biased region" description="Low complexity" evidence="1">
    <location>
        <begin position="87"/>
        <end position="100"/>
    </location>
</feature>
<feature type="region of interest" description="Disordered" evidence="1">
    <location>
        <begin position="83"/>
        <end position="151"/>
    </location>
</feature>
<evidence type="ECO:0000256" key="1">
    <source>
        <dbReference type="SAM" id="MobiDB-lite"/>
    </source>
</evidence>
<dbReference type="Proteomes" id="UP000184063">
    <property type="component" value="Unassembled WGS sequence"/>
</dbReference>
<gene>
    <name evidence="2" type="ORF">ASPFODRAFT_148101</name>
</gene>
<dbReference type="AlphaFoldDB" id="A0A1M3T0G8"/>
<name>A0A1M3T0G8_ASPLC</name>
<dbReference type="VEuPathDB" id="FungiDB:ASPFODRAFT_148101"/>
<evidence type="ECO:0000313" key="3">
    <source>
        <dbReference type="Proteomes" id="UP000184063"/>
    </source>
</evidence>